<organism evidence="1 2">
    <name type="scientific">Lottia gigantea</name>
    <name type="common">Giant owl limpet</name>
    <dbReference type="NCBI Taxonomy" id="225164"/>
    <lineage>
        <taxon>Eukaryota</taxon>
        <taxon>Metazoa</taxon>
        <taxon>Spiralia</taxon>
        <taxon>Lophotrochozoa</taxon>
        <taxon>Mollusca</taxon>
        <taxon>Gastropoda</taxon>
        <taxon>Patellogastropoda</taxon>
        <taxon>Lottioidea</taxon>
        <taxon>Lottiidae</taxon>
        <taxon>Lottia</taxon>
    </lineage>
</organism>
<dbReference type="Proteomes" id="UP000030746">
    <property type="component" value="Unassembled WGS sequence"/>
</dbReference>
<dbReference type="RefSeq" id="XP_009065809.1">
    <property type="nucleotide sequence ID" value="XM_009067561.1"/>
</dbReference>
<proteinExistence type="predicted"/>
<name>V4B523_LOTGI</name>
<dbReference type="CTD" id="20241097"/>
<reference evidence="1 2" key="1">
    <citation type="journal article" date="2013" name="Nature">
        <title>Insights into bilaterian evolution from three spiralian genomes.</title>
        <authorList>
            <person name="Simakov O."/>
            <person name="Marletaz F."/>
            <person name="Cho S.J."/>
            <person name="Edsinger-Gonzales E."/>
            <person name="Havlak P."/>
            <person name="Hellsten U."/>
            <person name="Kuo D.H."/>
            <person name="Larsson T."/>
            <person name="Lv J."/>
            <person name="Arendt D."/>
            <person name="Savage R."/>
            <person name="Osoegawa K."/>
            <person name="de Jong P."/>
            <person name="Grimwood J."/>
            <person name="Chapman J.A."/>
            <person name="Shapiro H."/>
            <person name="Aerts A."/>
            <person name="Otillar R.P."/>
            <person name="Terry A.Y."/>
            <person name="Boore J.L."/>
            <person name="Grigoriev I.V."/>
            <person name="Lindberg D.R."/>
            <person name="Seaver E.C."/>
            <person name="Weisblat D.A."/>
            <person name="Putnam N.H."/>
            <person name="Rokhsar D.S."/>
        </authorList>
    </citation>
    <scope>NUCLEOTIDE SEQUENCE [LARGE SCALE GENOMIC DNA]</scope>
</reference>
<gene>
    <name evidence="1" type="ORF">LOTGIDRAFT_169247</name>
</gene>
<protein>
    <submittedName>
        <fullName evidence="1">Uncharacterized protein</fullName>
    </submittedName>
</protein>
<dbReference type="AlphaFoldDB" id="V4B523"/>
<dbReference type="EMBL" id="KB203660">
    <property type="protein sequence ID" value="ESO83554.1"/>
    <property type="molecule type" value="Genomic_DNA"/>
</dbReference>
<dbReference type="HOGENOM" id="CLU_1157565_0_0_1"/>
<dbReference type="KEGG" id="lgi:LOTGIDRAFT_169247"/>
<sequence length="240" mass="26864">MENGFNGQCSSQKVTSPSALVISVDMDNNISKGPVSVKQDVKHSMNVTPDAVDGNNFRSRLASTVSPKILRKSISFHGTRSACDAVDYVPQNEFITFSEQRVVLKALRSQSLQHNHIHLELNKTKKSSVCPVGSPRMTRSTSTVQNIPQNHDLAFSRHESTPNLSQSKPTKVRFAVPIVTNSSRFYCRRNALCDPEKMIMPQDTREKIQDEAARRKSSMTRKISNFFVTRLGIEGDEDLL</sequence>
<dbReference type="GeneID" id="20241097"/>
<keyword evidence="2" id="KW-1185">Reference proteome</keyword>
<dbReference type="OrthoDB" id="6158540at2759"/>
<accession>V4B523</accession>
<evidence type="ECO:0000313" key="1">
    <source>
        <dbReference type="EMBL" id="ESO83554.1"/>
    </source>
</evidence>
<evidence type="ECO:0000313" key="2">
    <source>
        <dbReference type="Proteomes" id="UP000030746"/>
    </source>
</evidence>